<protein>
    <submittedName>
        <fullName evidence="1">Uncharacterized protein</fullName>
    </submittedName>
</protein>
<evidence type="ECO:0000313" key="1">
    <source>
        <dbReference type="EMBL" id="TFK62072.1"/>
    </source>
</evidence>
<organism evidence="1 2">
    <name type="scientific">Pluteus cervinus</name>
    <dbReference type="NCBI Taxonomy" id="181527"/>
    <lineage>
        <taxon>Eukaryota</taxon>
        <taxon>Fungi</taxon>
        <taxon>Dikarya</taxon>
        <taxon>Basidiomycota</taxon>
        <taxon>Agaricomycotina</taxon>
        <taxon>Agaricomycetes</taxon>
        <taxon>Agaricomycetidae</taxon>
        <taxon>Agaricales</taxon>
        <taxon>Pluteineae</taxon>
        <taxon>Pluteaceae</taxon>
        <taxon>Pluteus</taxon>
    </lineage>
</organism>
<name>A0ACD3A8P4_9AGAR</name>
<evidence type="ECO:0000313" key="2">
    <source>
        <dbReference type="Proteomes" id="UP000308600"/>
    </source>
</evidence>
<reference evidence="1 2" key="1">
    <citation type="journal article" date="2019" name="Nat. Ecol. Evol.">
        <title>Megaphylogeny resolves global patterns of mushroom evolution.</title>
        <authorList>
            <person name="Varga T."/>
            <person name="Krizsan K."/>
            <person name="Foldi C."/>
            <person name="Dima B."/>
            <person name="Sanchez-Garcia M."/>
            <person name="Sanchez-Ramirez S."/>
            <person name="Szollosi G.J."/>
            <person name="Szarkandi J.G."/>
            <person name="Papp V."/>
            <person name="Albert L."/>
            <person name="Andreopoulos W."/>
            <person name="Angelini C."/>
            <person name="Antonin V."/>
            <person name="Barry K.W."/>
            <person name="Bougher N.L."/>
            <person name="Buchanan P."/>
            <person name="Buyck B."/>
            <person name="Bense V."/>
            <person name="Catcheside P."/>
            <person name="Chovatia M."/>
            <person name="Cooper J."/>
            <person name="Damon W."/>
            <person name="Desjardin D."/>
            <person name="Finy P."/>
            <person name="Geml J."/>
            <person name="Haridas S."/>
            <person name="Hughes K."/>
            <person name="Justo A."/>
            <person name="Karasinski D."/>
            <person name="Kautmanova I."/>
            <person name="Kiss B."/>
            <person name="Kocsube S."/>
            <person name="Kotiranta H."/>
            <person name="LaButti K.M."/>
            <person name="Lechner B.E."/>
            <person name="Liimatainen K."/>
            <person name="Lipzen A."/>
            <person name="Lukacs Z."/>
            <person name="Mihaltcheva S."/>
            <person name="Morgado L.N."/>
            <person name="Niskanen T."/>
            <person name="Noordeloos M.E."/>
            <person name="Ohm R.A."/>
            <person name="Ortiz-Santana B."/>
            <person name="Ovrebo C."/>
            <person name="Racz N."/>
            <person name="Riley R."/>
            <person name="Savchenko A."/>
            <person name="Shiryaev A."/>
            <person name="Soop K."/>
            <person name="Spirin V."/>
            <person name="Szebenyi C."/>
            <person name="Tomsovsky M."/>
            <person name="Tulloss R.E."/>
            <person name="Uehling J."/>
            <person name="Grigoriev I.V."/>
            <person name="Vagvolgyi C."/>
            <person name="Papp T."/>
            <person name="Martin F.M."/>
            <person name="Miettinen O."/>
            <person name="Hibbett D.S."/>
            <person name="Nagy L.G."/>
        </authorList>
    </citation>
    <scope>NUCLEOTIDE SEQUENCE [LARGE SCALE GENOMIC DNA]</scope>
    <source>
        <strain evidence="1 2">NL-1719</strain>
    </source>
</reference>
<sequence length="695" mass="77719">MASANLGQFNPYMPNGQVIFQPISNPTTPGSTPGHKSPLEELQERVCTRAAFDSAERGQPPRCHRGTRQAILSGFDTWIGDPTAPISFKLITGWPGTGKSAIAQTIAETCARKDQLAASLFFFRHNSSDDYVIDRFVTTVAWQIMQSVSGARDIILQLIANDPLVFEKSFEWMWQALVVSTLLKVASPSSPMVIIVDGVDECPNRYKRDILLHTLFNSVVQLGPMFKLIITSRPELWISGDFDRFWASNDHIELGNSNQDQLDIETFLRHSFRNIHADCAPAVAQLLPKLVKRACGQFIYASLVVSFVLGSEDNQRLVGVRARLDLVMGDCLKSFKELDSLYLVIMKDVQKSIPPEQQCWLHYLLMCLLVSPTEFEAYKPKEFGQDLQVALYEVLYPVVDITNTQFLQYRHETFITFLTQPSAPHPFTITAHHLSALVINVLSKAGFQPGPLCCWDLHKPTHQLIFFLARMQQVPVERHLRYNNCFLRWLTESGGGKVTKIINLLWQLPLFAVVGLPYYVGYTIKQTASSLYRFRAHDLITSSYQEEALIYTLPPDFPPYADLDSVLVNAEHDDSGLDPIPGTVDATAAAQQQVTFIPLNSPESTFPRLVQDDHLEYQTRSPPSQSTLVEPNTPEDGLLVTESEDGVVHRKIPFSLPPRSLSSRLPLSPLHLAGKAGSSQTNPGTSDEANPEISL</sequence>
<dbReference type="Proteomes" id="UP000308600">
    <property type="component" value="Unassembled WGS sequence"/>
</dbReference>
<keyword evidence="2" id="KW-1185">Reference proteome</keyword>
<proteinExistence type="predicted"/>
<accession>A0ACD3A8P4</accession>
<dbReference type="EMBL" id="ML208607">
    <property type="protein sequence ID" value="TFK62072.1"/>
    <property type="molecule type" value="Genomic_DNA"/>
</dbReference>
<gene>
    <name evidence="1" type="ORF">BDN72DRAFT_964783</name>
</gene>